<feature type="region of interest" description="Disordered" evidence="1">
    <location>
        <begin position="1"/>
        <end position="41"/>
    </location>
</feature>
<dbReference type="InterPro" id="IPR035528">
    <property type="entry name" value="DUF5388"/>
</dbReference>
<proteinExistence type="predicted"/>
<dbReference type="RefSeq" id="WP_161003002.1">
    <property type="nucleotide sequence ID" value="NZ_WEZQ01000004.1"/>
</dbReference>
<reference evidence="2 3" key="1">
    <citation type="journal article" date="2019" name="Appl. Environ. Microbiol.">
        <title>Genetic determinants of hydroxycinnamic acid metabolism in heterofermentative lactobacilli.</title>
        <authorList>
            <person name="Gaur G."/>
            <person name="Oh J.H."/>
            <person name="Filannino P."/>
            <person name="Gobbetti M."/>
            <person name="van Pijkeren J.P."/>
            <person name="Ganzle M.G."/>
        </authorList>
    </citation>
    <scope>NUCLEOTIDE SEQUENCE [LARGE SCALE GENOMIC DNA]</scope>
    <source>
        <strain evidence="2 3">C5</strain>
    </source>
</reference>
<evidence type="ECO:0000256" key="1">
    <source>
        <dbReference type="SAM" id="MobiDB-lite"/>
    </source>
</evidence>
<name>A0A6N9HZZ5_9LACO</name>
<gene>
    <name evidence="2" type="ORF">GB993_02820</name>
</gene>
<dbReference type="Proteomes" id="UP000449209">
    <property type="component" value="Unassembled WGS sequence"/>
</dbReference>
<comment type="caution">
    <text evidence="2">The sequence shown here is derived from an EMBL/GenBank/DDBJ whole genome shotgun (WGS) entry which is preliminary data.</text>
</comment>
<evidence type="ECO:0000313" key="2">
    <source>
        <dbReference type="EMBL" id="MYV16442.1"/>
    </source>
</evidence>
<dbReference type="AlphaFoldDB" id="A0A6N9HZZ5"/>
<evidence type="ECO:0000313" key="3">
    <source>
        <dbReference type="Proteomes" id="UP000449209"/>
    </source>
</evidence>
<protein>
    <submittedName>
        <fullName evidence="2">Uncharacterized protein</fullName>
    </submittedName>
</protein>
<feature type="compositionally biased region" description="Basic and acidic residues" evidence="1">
    <location>
        <begin position="13"/>
        <end position="28"/>
    </location>
</feature>
<dbReference type="EMBL" id="WEZQ01000004">
    <property type="protein sequence ID" value="MYV16442.1"/>
    <property type="molecule type" value="Genomic_DNA"/>
</dbReference>
<organism evidence="2 3">
    <name type="scientific">Furfurilactobacillus milii</name>
    <dbReference type="NCBI Taxonomy" id="2888272"/>
    <lineage>
        <taxon>Bacteria</taxon>
        <taxon>Bacillati</taxon>
        <taxon>Bacillota</taxon>
        <taxon>Bacilli</taxon>
        <taxon>Lactobacillales</taxon>
        <taxon>Lactobacillaceae</taxon>
        <taxon>Furfurilactobacillus</taxon>
    </lineage>
</organism>
<sequence>MAGLIKNPNVSSENKKDSKTISRGHEYHPSNPVEPGEMNNSKSDVELVSYITSVRVDNHIKNQLQAMSIIGYATSQKDAIETMISAWRESQSPEQLRLFDAQVKTLEAKDVRLKSKK</sequence>
<dbReference type="OrthoDB" id="2293673at2"/>
<accession>A0A6N9HZZ5</accession>
<dbReference type="Pfam" id="PF17363">
    <property type="entry name" value="DUF5388"/>
    <property type="match status" value="1"/>
</dbReference>